<reference evidence="1" key="1">
    <citation type="journal article" date="2021" name="PeerJ">
        <title>Extensive microbial diversity within the chicken gut microbiome revealed by metagenomics and culture.</title>
        <authorList>
            <person name="Gilroy R."/>
            <person name="Ravi A."/>
            <person name="Getino M."/>
            <person name="Pursley I."/>
            <person name="Horton D.L."/>
            <person name="Alikhan N.F."/>
            <person name="Baker D."/>
            <person name="Gharbi K."/>
            <person name="Hall N."/>
            <person name="Watson M."/>
            <person name="Adriaenssens E.M."/>
            <person name="Foster-Nyarko E."/>
            <person name="Jarju S."/>
            <person name="Secka A."/>
            <person name="Antonio M."/>
            <person name="Oren A."/>
            <person name="Chaudhuri R.R."/>
            <person name="La Ragione R."/>
            <person name="Hildebrand F."/>
            <person name="Pallen M.J."/>
        </authorList>
    </citation>
    <scope>NUCLEOTIDE SEQUENCE</scope>
    <source>
        <strain evidence="1">ChiHjej9B8-1298</strain>
    </source>
</reference>
<dbReference type="Gene3D" id="3.40.50.1820">
    <property type="entry name" value="alpha/beta hydrolase"/>
    <property type="match status" value="1"/>
</dbReference>
<name>A0A9D2J0S7_9BACE</name>
<dbReference type="Pfam" id="PF11288">
    <property type="entry name" value="DUF3089"/>
    <property type="match status" value="1"/>
</dbReference>
<dbReference type="InterPro" id="IPR021440">
    <property type="entry name" value="DUF3089"/>
</dbReference>
<dbReference type="Proteomes" id="UP000824028">
    <property type="component" value="Unassembled WGS sequence"/>
</dbReference>
<dbReference type="AlphaFoldDB" id="A0A9D2J0S7"/>
<evidence type="ECO:0000313" key="1">
    <source>
        <dbReference type="EMBL" id="HIZ32318.1"/>
    </source>
</evidence>
<sequence>MKYILLHTYYPILLLLLLASCGNREGSTSAEAAEYIPEAPDYTDGAMWYTRTNSTAERPADVFYLVSTWETDWTTDDGRTCHYADVHNATHRANMDKEISRIADYMGEAGDFYSPYYRHITIEGWATLNEDTINRRFRTAFSDVQQAFGTFLSNRPDPDRPFILAGFSQGGKAVVELLKSMPEDVARRLVAAYVLGYKVTPADTLATENIRPARGATDTGVTICYNSVSDVRYIQPVVAAPCAMCINPVNWRTDATPATLHDTITVSVSPEHHVLVLKGYSGSEYPPILGILNVGDFHSAEPWLYQECLRENIRARVKAYYEAEME</sequence>
<dbReference type="PROSITE" id="PS51257">
    <property type="entry name" value="PROKAR_LIPOPROTEIN"/>
    <property type="match status" value="1"/>
</dbReference>
<reference evidence="1" key="2">
    <citation type="submission" date="2021-04" db="EMBL/GenBank/DDBJ databases">
        <authorList>
            <person name="Gilroy R."/>
        </authorList>
    </citation>
    <scope>NUCLEOTIDE SEQUENCE</scope>
    <source>
        <strain evidence="1">ChiHjej9B8-1298</strain>
    </source>
</reference>
<proteinExistence type="predicted"/>
<protein>
    <submittedName>
        <fullName evidence="1">DUF3089 domain-containing protein</fullName>
    </submittedName>
</protein>
<accession>A0A9D2J0S7</accession>
<dbReference type="InterPro" id="IPR029058">
    <property type="entry name" value="AB_hydrolase_fold"/>
</dbReference>
<evidence type="ECO:0000313" key="2">
    <source>
        <dbReference type="Proteomes" id="UP000824028"/>
    </source>
</evidence>
<organism evidence="1 2">
    <name type="scientific">Candidatus Bacteroides merdigallinarum</name>
    <dbReference type="NCBI Taxonomy" id="2838473"/>
    <lineage>
        <taxon>Bacteria</taxon>
        <taxon>Pseudomonadati</taxon>
        <taxon>Bacteroidota</taxon>
        <taxon>Bacteroidia</taxon>
        <taxon>Bacteroidales</taxon>
        <taxon>Bacteroidaceae</taxon>
        <taxon>Bacteroides</taxon>
    </lineage>
</organism>
<gene>
    <name evidence="1" type="ORF">H9814_02055</name>
</gene>
<dbReference type="EMBL" id="DXBX01000017">
    <property type="protein sequence ID" value="HIZ32318.1"/>
    <property type="molecule type" value="Genomic_DNA"/>
</dbReference>
<dbReference type="SUPFAM" id="SSF53474">
    <property type="entry name" value="alpha/beta-Hydrolases"/>
    <property type="match status" value="2"/>
</dbReference>
<comment type="caution">
    <text evidence="1">The sequence shown here is derived from an EMBL/GenBank/DDBJ whole genome shotgun (WGS) entry which is preliminary data.</text>
</comment>